<feature type="transmembrane region" description="Helical" evidence="1">
    <location>
        <begin position="334"/>
        <end position="356"/>
    </location>
</feature>
<dbReference type="PANTHER" id="PTHR36927:SF1">
    <property type="entry name" value="MDO-LIKE PROTEIN"/>
    <property type="match status" value="1"/>
</dbReference>
<evidence type="ECO:0000313" key="4">
    <source>
        <dbReference type="Proteomes" id="UP000256970"/>
    </source>
</evidence>
<proteinExistence type="predicted"/>
<dbReference type="Pfam" id="PF01757">
    <property type="entry name" value="Acyl_transf_3"/>
    <property type="match status" value="1"/>
</dbReference>
<feature type="transmembrane region" description="Helical" evidence="1">
    <location>
        <begin position="454"/>
        <end position="477"/>
    </location>
</feature>
<name>A0A383WHA6_TETOB</name>
<feature type="domain" description="Acyltransferase 3" evidence="2">
    <location>
        <begin position="19"/>
        <end position="205"/>
    </location>
</feature>
<dbReference type="PANTHER" id="PTHR36927">
    <property type="entry name" value="BLR4337 PROTEIN"/>
    <property type="match status" value="1"/>
</dbReference>
<feature type="transmembrane region" description="Helical" evidence="1">
    <location>
        <begin position="376"/>
        <end position="400"/>
    </location>
</feature>
<dbReference type="InterPro" id="IPR002656">
    <property type="entry name" value="Acyl_transf_3_dom"/>
</dbReference>
<keyword evidence="1" id="KW-1133">Transmembrane helix</keyword>
<dbReference type="InterPro" id="IPR050623">
    <property type="entry name" value="Glucan_succinyl_AcylTrfase"/>
</dbReference>
<feature type="transmembrane region" description="Helical" evidence="1">
    <location>
        <begin position="182"/>
        <end position="201"/>
    </location>
</feature>
<organism evidence="3 4">
    <name type="scientific">Tetradesmus obliquus</name>
    <name type="common">Green alga</name>
    <name type="synonym">Acutodesmus obliquus</name>
    <dbReference type="NCBI Taxonomy" id="3088"/>
    <lineage>
        <taxon>Eukaryota</taxon>
        <taxon>Viridiplantae</taxon>
        <taxon>Chlorophyta</taxon>
        <taxon>core chlorophytes</taxon>
        <taxon>Chlorophyceae</taxon>
        <taxon>CS clade</taxon>
        <taxon>Sphaeropleales</taxon>
        <taxon>Scenedesmaceae</taxon>
        <taxon>Tetradesmus</taxon>
    </lineage>
</organism>
<keyword evidence="1" id="KW-0812">Transmembrane</keyword>
<feature type="transmembrane region" description="Helical" evidence="1">
    <location>
        <begin position="59"/>
        <end position="82"/>
    </location>
</feature>
<reference evidence="3 4" key="1">
    <citation type="submission" date="2016-10" db="EMBL/GenBank/DDBJ databases">
        <authorList>
            <person name="Cai Z."/>
        </authorList>
    </citation>
    <scope>NUCLEOTIDE SEQUENCE [LARGE SCALE GENOMIC DNA]</scope>
</reference>
<feature type="transmembrane region" description="Helical" evidence="1">
    <location>
        <begin position="20"/>
        <end position="39"/>
    </location>
</feature>
<dbReference type="Proteomes" id="UP000256970">
    <property type="component" value="Unassembled WGS sequence"/>
</dbReference>
<dbReference type="GO" id="GO:0016747">
    <property type="term" value="F:acyltransferase activity, transferring groups other than amino-acyl groups"/>
    <property type="evidence" value="ECO:0007669"/>
    <property type="project" value="InterPro"/>
</dbReference>
<accession>A0A383WHA6</accession>
<feature type="transmembrane region" description="Helical" evidence="1">
    <location>
        <begin position="489"/>
        <end position="511"/>
    </location>
</feature>
<keyword evidence="4" id="KW-1185">Reference proteome</keyword>
<evidence type="ECO:0000313" key="3">
    <source>
        <dbReference type="EMBL" id="SZX76820.1"/>
    </source>
</evidence>
<keyword evidence="1" id="KW-0472">Membrane</keyword>
<evidence type="ECO:0000259" key="2">
    <source>
        <dbReference type="Pfam" id="PF01757"/>
    </source>
</evidence>
<protein>
    <recommendedName>
        <fullName evidence="2">Acyltransferase 3 domain-containing protein</fullName>
    </recommendedName>
</protein>
<gene>
    <name evidence="3" type="ORF">BQ4739_LOCUS17189</name>
</gene>
<feature type="transmembrane region" description="Helical" evidence="1">
    <location>
        <begin position="412"/>
        <end position="434"/>
    </location>
</feature>
<feature type="transmembrane region" description="Helical" evidence="1">
    <location>
        <begin position="523"/>
        <end position="545"/>
    </location>
</feature>
<evidence type="ECO:0000256" key="1">
    <source>
        <dbReference type="SAM" id="Phobius"/>
    </source>
</evidence>
<dbReference type="EMBL" id="FNXT01001267">
    <property type="protein sequence ID" value="SZX76820.1"/>
    <property type="molecule type" value="Genomic_DNA"/>
</dbReference>
<sequence length="555" mass="61392">MGAIIVDVKQQPNPRGRLYFVDWLRVMLTINVVVMHSMLTYTSDGQMEAAGAEPVLNAMFWFFTLGGWAFRMMLFFVLAGYFTRGSYHSKGPARFLWDRTLRLLLPAVLYACLVQPFLYWISNSSDAARATAYVAEVEEFGEFYTDSEGNMDVPPPHTRTLGEWYKAYFTEPGLFGFDGPNWFVYNLWWFTVGYVLLMLVLDTALYRKIHQCLTAGYKRALCSLTPSKRLQHQQQLPTATATAASAVLQIGSATPAGSVTAGTSQSSTPPAVIIEPCTTYAAATATSFDNTASSAPPKGADAAATAACDKAAAAAAAAPVDTTKLTEPFPMRRVIWGGACLIVSLWVAQFLVRLIMYYEAARSGDKQADFYSTISFYLISLEPAFLPQCIAAFTLGILAQKHNGLRRLPAELGLWCVCASSLFYVLSWAVLWTFEDLRKAEYWGDLPPNAPQLLYVLAYGFVEMAFGTVWGAGWLVMFRELFNVMPKKFGATLVGAAYGVYLIHPIFFTLYGRMLEHAEFPTFIVNAIFIAYLTVPSAWLVAALMKCIPGASRIL</sequence>
<dbReference type="AlphaFoldDB" id="A0A383WHA6"/>
<feature type="transmembrane region" description="Helical" evidence="1">
    <location>
        <begin position="103"/>
        <end position="121"/>
    </location>
</feature>